<evidence type="ECO:0008006" key="3">
    <source>
        <dbReference type="Google" id="ProtNLM"/>
    </source>
</evidence>
<dbReference type="Gene3D" id="1.10.472.10">
    <property type="entry name" value="Cyclin-like"/>
    <property type="match status" value="1"/>
</dbReference>
<dbReference type="GO" id="GO:0019901">
    <property type="term" value="F:protein kinase binding"/>
    <property type="evidence" value="ECO:0007669"/>
    <property type="project" value="InterPro"/>
</dbReference>
<dbReference type="GO" id="GO:0005634">
    <property type="term" value="C:nucleus"/>
    <property type="evidence" value="ECO:0007669"/>
    <property type="project" value="TreeGrafter"/>
</dbReference>
<reference evidence="1 2" key="1">
    <citation type="submission" date="2020-11" db="EMBL/GenBank/DDBJ databases">
        <title>Kefir isolates.</title>
        <authorList>
            <person name="Marcisauskas S."/>
            <person name="Kim Y."/>
            <person name="Blasche S."/>
        </authorList>
    </citation>
    <scope>NUCLEOTIDE SEQUENCE [LARGE SCALE GENOMIC DNA]</scope>
    <source>
        <strain evidence="1 2">OG2</strain>
    </source>
</reference>
<dbReference type="OrthoDB" id="244495at2759"/>
<dbReference type="GO" id="GO:0000307">
    <property type="term" value="C:cyclin-dependent protein kinase holoenzyme complex"/>
    <property type="evidence" value="ECO:0007669"/>
    <property type="project" value="TreeGrafter"/>
</dbReference>
<protein>
    <recommendedName>
        <fullName evidence="3">Cyclin N-terminal domain-containing protein</fullName>
    </recommendedName>
</protein>
<dbReference type="CDD" id="cd20557">
    <property type="entry name" value="CYCLIN_ScPCL1-like"/>
    <property type="match status" value="1"/>
</dbReference>
<evidence type="ECO:0000313" key="2">
    <source>
        <dbReference type="Proteomes" id="UP000750334"/>
    </source>
</evidence>
<accession>A0A9P7B236</accession>
<proteinExistence type="predicted"/>
<dbReference type="Proteomes" id="UP000750334">
    <property type="component" value="Unassembled WGS sequence"/>
</dbReference>
<keyword evidence="2" id="KW-1185">Reference proteome</keyword>
<dbReference type="InterPro" id="IPR013922">
    <property type="entry name" value="Cyclin_PHO80-like"/>
</dbReference>
<dbReference type="GO" id="GO:0016538">
    <property type="term" value="F:cyclin-dependent protein serine/threonine kinase regulator activity"/>
    <property type="evidence" value="ECO:0007669"/>
    <property type="project" value="TreeGrafter"/>
</dbReference>
<name>A0A9P7B236_MAUEX</name>
<organism evidence="1 2">
    <name type="scientific">Maudiozyma exigua</name>
    <name type="common">Yeast</name>
    <name type="synonym">Kazachstania exigua</name>
    <dbReference type="NCBI Taxonomy" id="34358"/>
    <lineage>
        <taxon>Eukaryota</taxon>
        <taxon>Fungi</taxon>
        <taxon>Dikarya</taxon>
        <taxon>Ascomycota</taxon>
        <taxon>Saccharomycotina</taxon>
        <taxon>Saccharomycetes</taxon>
        <taxon>Saccharomycetales</taxon>
        <taxon>Saccharomycetaceae</taxon>
        <taxon>Maudiozyma</taxon>
    </lineage>
</organism>
<gene>
    <name evidence="1" type="ORF">C6P45_003128</name>
</gene>
<dbReference type="EMBL" id="PUHR01000300">
    <property type="protein sequence ID" value="KAG0655310.1"/>
    <property type="molecule type" value="Genomic_DNA"/>
</dbReference>
<dbReference type="PANTHER" id="PTHR15615:SF27">
    <property type="entry name" value="PHO85 CYCLIN CLG1"/>
    <property type="match status" value="1"/>
</dbReference>
<comment type="caution">
    <text evidence="1">The sequence shown here is derived from an EMBL/GenBank/DDBJ whole genome shotgun (WGS) entry which is preliminary data.</text>
</comment>
<evidence type="ECO:0000313" key="1">
    <source>
        <dbReference type="EMBL" id="KAG0655310.1"/>
    </source>
</evidence>
<dbReference type="PANTHER" id="PTHR15615">
    <property type="match status" value="1"/>
</dbReference>
<sequence length="392" mass="45225">MILPPPPGLLIHPHQFNNNNNNNQSNEKINGGVSETLDYDIDTMAEFVVKTAYMIFGIDTRLMQSNSMDDSNSSLAITSPNNYNLFLKGIISVLNATRLPSVTIFMSLDYLMKYLRLLPDGINSIGGKFINVIYQNTIVGLILANKFNDDKTFTNKSWSQATGMDLSLINTYERNWLNIFNWKLYDDKFILYGDFILSFQQFNQQKQETSIQDDLFNDLMKSPLGVPSPYFASSTGMNTPSTPFGLQTPKLSTLAHFYSSPYHYMNNNSNIGNTFQQQPVPNYNYQQPQPSYQSNFNIPIIKSSPITNIYNNNNNNYSYDEQFNYDYYNFYDSKQDPMMYPSQAQPQPQAVYPIYQQPQKNLQNDNLVWLSTNQQTYKQNNQQTNTNYSTIY</sequence>
<dbReference type="AlphaFoldDB" id="A0A9P7B236"/>